<organism evidence="1 2">
    <name type="scientific">Babesia caballi</name>
    <dbReference type="NCBI Taxonomy" id="5871"/>
    <lineage>
        <taxon>Eukaryota</taxon>
        <taxon>Sar</taxon>
        <taxon>Alveolata</taxon>
        <taxon>Apicomplexa</taxon>
        <taxon>Aconoidasida</taxon>
        <taxon>Piroplasmida</taxon>
        <taxon>Babesiidae</taxon>
        <taxon>Babesia</taxon>
    </lineage>
</organism>
<reference evidence="1 2" key="1">
    <citation type="submission" date="2021-06" db="EMBL/GenBank/DDBJ databases">
        <title>Genome sequence of Babesia caballi.</title>
        <authorList>
            <person name="Yamagishi J."/>
            <person name="Kidaka T."/>
            <person name="Ochi A."/>
        </authorList>
    </citation>
    <scope>NUCLEOTIDE SEQUENCE [LARGE SCALE GENOMIC DNA]</scope>
    <source>
        <strain evidence="1">USDA-D6B2</strain>
    </source>
</reference>
<name>A0AAV4M0D1_BABCB</name>
<evidence type="ECO:0000313" key="2">
    <source>
        <dbReference type="Proteomes" id="UP001497744"/>
    </source>
</evidence>
<proteinExistence type="predicted"/>
<dbReference type="Proteomes" id="UP001497744">
    <property type="component" value="Unassembled WGS sequence"/>
</dbReference>
<gene>
    <name evidence="1" type="ORF">BcabD6B2_36790</name>
</gene>
<sequence length="477" mass="53851">MALKIIRHVLVTLLLAEKDRQHIMSLVTDCVSDDSTFKGAMEVVVAVSHLYPLKDGAVRRISNLTLKGCGTRNRIEIMRLLGYCHFTKKGEEAVINILQNLCDPISTDEQKNAIVQCATSFVTNNDTEVLFSHVEWPEILATLANLQKNRGCTEFTNLTMAAYSKNSYSSAPHWIGMLWGYLLKQKTSENFMAAAWRSEAAMRFPDLVNIKSKPLEIDSAVDAKKVFAEFLGFSKHDVKVECLKGKTTFMYIHRLRVRGRSAMVHKITDSCQTDVKVEPYSDTGKRCNCVDCATDKMVMSSKSRRTIDNLYDNTLCSAYAVKHWSGYESAPFENLNENSAAEKFGGEAVFGYYRKLAGFRAEKYEVVNDVNCVKFPSHLGTTLTCCMKACSVPRKVTPFNIRSPTVTGFLERKERLCLTFKGKYMDDFTTPTKLHVTHPTPTVYPVPLKITQSDFGEVNTVRGRPKTIWIQSKRISR</sequence>
<keyword evidence="2" id="KW-1185">Reference proteome</keyword>
<dbReference type="AlphaFoldDB" id="A0AAV4M0D1"/>
<evidence type="ECO:0000313" key="1">
    <source>
        <dbReference type="EMBL" id="GIX64244.1"/>
    </source>
</evidence>
<comment type="caution">
    <text evidence="1">The sequence shown here is derived from an EMBL/GenBank/DDBJ whole genome shotgun (WGS) entry which is preliminary data.</text>
</comment>
<protein>
    <submittedName>
        <fullName evidence="1">DNA polymerase I, putative</fullName>
    </submittedName>
</protein>
<dbReference type="GeneID" id="94195725"/>
<dbReference type="RefSeq" id="XP_067716313.1">
    <property type="nucleotide sequence ID" value="XM_067860212.1"/>
</dbReference>
<dbReference type="EMBL" id="BPLF01000003">
    <property type="protein sequence ID" value="GIX64244.1"/>
    <property type="molecule type" value="Genomic_DNA"/>
</dbReference>
<accession>A0AAV4M0D1</accession>